<dbReference type="SUPFAM" id="SSF55347">
    <property type="entry name" value="Glyceraldehyde-3-phosphate dehydrogenase-like, C-terminal domain"/>
    <property type="match status" value="1"/>
</dbReference>
<evidence type="ECO:0000313" key="5">
    <source>
        <dbReference type="EMBL" id="ROP44802.1"/>
    </source>
</evidence>
<proteinExistence type="predicted"/>
<feature type="region of interest" description="Disordered" evidence="2">
    <location>
        <begin position="268"/>
        <end position="296"/>
    </location>
</feature>
<comment type="caution">
    <text evidence="5">The sequence shown here is derived from an EMBL/GenBank/DDBJ whole genome shotgun (WGS) entry which is preliminary data.</text>
</comment>
<evidence type="ECO:0000256" key="2">
    <source>
        <dbReference type="SAM" id="MobiDB-lite"/>
    </source>
</evidence>
<keyword evidence="1" id="KW-0560">Oxidoreductase</keyword>
<dbReference type="PANTHER" id="PTHR43818">
    <property type="entry name" value="BCDNA.GH03377"/>
    <property type="match status" value="1"/>
</dbReference>
<reference evidence="5 6" key="1">
    <citation type="journal article" date="2015" name="Stand. Genomic Sci.">
        <title>Genomic Encyclopedia of Bacterial and Archaeal Type Strains, Phase III: the genomes of soil and plant-associated and newly described type strains.</title>
        <authorList>
            <person name="Whitman W.B."/>
            <person name="Woyke T."/>
            <person name="Klenk H.P."/>
            <person name="Zhou Y."/>
            <person name="Lilburn T.G."/>
            <person name="Beck B.J."/>
            <person name="De Vos P."/>
            <person name="Vandamme P."/>
            <person name="Eisen J.A."/>
            <person name="Garrity G."/>
            <person name="Hugenholtz P."/>
            <person name="Kyrpides N.C."/>
        </authorList>
    </citation>
    <scope>NUCLEOTIDE SEQUENCE [LARGE SCALE GENOMIC DNA]</scope>
    <source>
        <strain evidence="5 6">CECT 7306</strain>
    </source>
</reference>
<dbReference type="Gene3D" id="3.30.360.10">
    <property type="entry name" value="Dihydrodipicolinate Reductase, domain 2"/>
    <property type="match status" value="1"/>
</dbReference>
<dbReference type="EMBL" id="RJKN01000002">
    <property type="protein sequence ID" value="ROP44802.1"/>
    <property type="molecule type" value="Genomic_DNA"/>
</dbReference>
<organism evidence="5 6">
    <name type="scientific">Pseudokineococcus lusitanus</name>
    <dbReference type="NCBI Taxonomy" id="763993"/>
    <lineage>
        <taxon>Bacteria</taxon>
        <taxon>Bacillati</taxon>
        <taxon>Actinomycetota</taxon>
        <taxon>Actinomycetes</taxon>
        <taxon>Kineosporiales</taxon>
        <taxon>Kineosporiaceae</taxon>
        <taxon>Pseudokineococcus</taxon>
    </lineage>
</organism>
<dbReference type="OrthoDB" id="179913at2"/>
<gene>
    <name evidence="5" type="ORF">EDC03_0932</name>
</gene>
<dbReference type="Pfam" id="PF01408">
    <property type="entry name" value="GFO_IDH_MocA"/>
    <property type="match status" value="1"/>
</dbReference>
<dbReference type="InParanoid" id="A0A3N1HQY7"/>
<name>A0A3N1HQY7_9ACTN</name>
<accession>A0A3N1HQY7</accession>
<dbReference type="Proteomes" id="UP000276232">
    <property type="component" value="Unassembled WGS sequence"/>
</dbReference>
<protein>
    <submittedName>
        <fullName evidence="5">Putative dehydrogenase</fullName>
    </submittedName>
</protein>
<evidence type="ECO:0000256" key="1">
    <source>
        <dbReference type="ARBA" id="ARBA00023002"/>
    </source>
</evidence>
<dbReference type="AlphaFoldDB" id="A0A3N1HQY7"/>
<dbReference type="RefSeq" id="WP_123379033.1">
    <property type="nucleotide sequence ID" value="NZ_RJKN01000002.1"/>
</dbReference>
<dbReference type="Pfam" id="PF22725">
    <property type="entry name" value="GFO_IDH_MocA_C3"/>
    <property type="match status" value="1"/>
</dbReference>
<dbReference type="PANTHER" id="PTHR43818:SF11">
    <property type="entry name" value="BCDNA.GH03377"/>
    <property type="match status" value="1"/>
</dbReference>
<dbReference type="InterPro" id="IPR000683">
    <property type="entry name" value="Gfo/Idh/MocA-like_OxRdtase_N"/>
</dbReference>
<dbReference type="GO" id="GO:0000166">
    <property type="term" value="F:nucleotide binding"/>
    <property type="evidence" value="ECO:0007669"/>
    <property type="project" value="InterPro"/>
</dbReference>
<dbReference type="InterPro" id="IPR036291">
    <property type="entry name" value="NAD(P)-bd_dom_sf"/>
</dbReference>
<evidence type="ECO:0000313" key="6">
    <source>
        <dbReference type="Proteomes" id="UP000276232"/>
    </source>
</evidence>
<dbReference type="Gene3D" id="3.40.50.720">
    <property type="entry name" value="NAD(P)-binding Rossmann-like Domain"/>
    <property type="match status" value="1"/>
</dbReference>
<evidence type="ECO:0000259" key="4">
    <source>
        <dbReference type="Pfam" id="PF22725"/>
    </source>
</evidence>
<feature type="domain" description="GFO/IDH/MocA-like oxidoreductase" evidence="4">
    <location>
        <begin position="145"/>
        <end position="268"/>
    </location>
</feature>
<dbReference type="SUPFAM" id="SSF51735">
    <property type="entry name" value="NAD(P)-binding Rossmann-fold domains"/>
    <property type="match status" value="1"/>
</dbReference>
<feature type="domain" description="Gfo/Idh/MocA-like oxidoreductase N-terminal" evidence="3">
    <location>
        <begin position="16"/>
        <end position="135"/>
    </location>
</feature>
<dbReference type="InterPro" id="IPR050463">
    <property type="entry name" value="Gfo/Idh/MocA_oxidrdct_glycsds"/>
</dbReference>
<evidence type="ECO:0000259" key="3">
    <source>
        <dbReference type="Pfam" id="PF01408"/>
    </source>
</evidence>
<keyword evidence="6" id="KW-1185">Reference proteome</keyword>
<sequence>MSTATSSRPSEEPVRLVHVGLGDWGTNWERHAIPPVPEVDRVALVDPHEPTLRAAQETFGVPDAACFTSLDAALGAVRADAVLLTTPMTTHVPFALEALAAGAHVLVEKPFAGTVAEAREAVEVAERAGLTLQVSQNYRSYPAPQEARRLLRAGAVGELSAVAVDFRRWDHDAPAGASRHYDFPHPLLFDMAIHHVDLLRMITGRDAVEVYAKVMDPPWSRYREEASAALTVEMTGGLVVSYRGSWVSRAPQTAWAGRWSLEGSDGHLAFTSRGGEGPDDDELELTTATGPGAGEPRRVELARPALWGRSAGLRAFAAAVRGGPAPETTGRDNLGSVALMEAAARSAASGRVEAVEQVGQVQRVQEEQA</sequence>
<dbReference type="InterPro" id="IPR055170">
    <property type="entry name" value="GFO_IDH_MocA-like_dom"/>
</dbReference>
<dbReference type="GO" id="GO:0016491">
    <property type="term" value="F:oxidoreductase activity"/>
    <property type="evidence" value="ECO:0007669"/>
    <property type="project" value="UniProtKB-KW"/>
</dbReference>